<evidence type="ECO:0000313" key="1">
    <source>
        <dbReference type="EMBL" id="SMS09678.1"/>
    </source>
</evidence>
<dbReference type="GeneID" id="47763757"/>
<protein>
    <submittedName>
        <fullName evidence="1">Lipoprotein</fullName>
    </submittedName>
</protein>
<gene>
    <name evidence="1" type="ORF">CFBP1590__2092</name>
    <name evidence="2" type="ORF">EZZ81_10315</name>
</gene>
<organism evidence="1 3">
    <name type="scientific">Pseudomonas viridiflava</name>
    <name type="common">Phytomonas viridiflava</name>
    <dbReference type="NCBI Taxonomy" id="33069"/>
    <lineage>
        <taxon>Bacteria</taxon>
        <taxon>Pseudomonadati</taxon>
        <taxon>Pseudomonadota</taxon>
        <taxon>Gammaproteobacteria</taxon>
        <taxon>Pseudomonadales</taxon>
        <taxon>Pseudomonadaceae</taxon>
        <taxon>Pseudomonas</taxon>
    </lineage>
</organism>
<sequence>MNIRNGFFACLLVAGLTSLQGFGSDRQPVALEGDTSRSINFAEKYENQRPEGDQCSVPINSTVDWSFADDNPCKNDQMNYFQLNNVRSATGIELESRHCNDSGGWVFALKTYVDPVSTDWIDIQELKGQEPGYIVREGVYLEWKKREDDDQIKGKLSCVRVRTSR</sequence>
<dbReference type="RefSeq" id="WP_029243925.1">
    <property type="nucleotide sequence ID" value="NZ_CP036495.1"/>
</dbReference>
<name>A0A1Y6JIE2_PSEVI</name>
<dbReference type="Proteomes" id="UP000196842">
    <property type="component" value="Chromosome I"/>
</dbReference>
<dbReference type="Proteomes" id="UP001163644">
    <property type="component" value="Chromosome"/>
</dbReference>
<dbReference type="AlphaFoldDB" id="A0A1Y6JIE2"/>
<dbReference type="KEGG" id="pvd:CFBP1590__2092"/>
<dbReference type="EMBL" id="LT855380">
    <property type="protein sequence ID" value="SMS09678.1"/>
    <property type="molecule type" value="Genomic_DNA"/>
</dbReference>
<reference evidence="1 3" key="1">
    <citation type="submission" date="2017-05" db="EMBL/GenBank/DDBJ databases">
        <authorList>
            <person name="Song R."/>
            <person name="Chenine A.L."/>
            <person name="Ruprecht R.M."/>
        </authorList>
    </citation>
    <scope>NUCLEOTIDE SEQUENCE [LARGE SCALE GENOMIC DNA]</scope>
    <source>
        <strain evidence="1 3">CFBP 1590</strain>
    </source>
</reference>
<accession>A0A1Y6JIE2</accession>
<reference evidence="2" key="2">
    <citation type="submission" date="2019-02" db="EMBL/GenBank/DDBJ databases">
        <authorList>
            <person name="Lutz S."/>
            <person name="Schori C."/>
            <person name="Ahrens C.H."/>
            <person name="Gueguen E."/>
        </authorList>
    </citation>
    <scope>NUCLEOTIDE SEQUENCE</scope>
    <source>
        <strain evidence="2">Psy35</strain>
    </source>
</reference>
<dbReference type="EMBL" id="CP036495">
    <property type="protein sequence ID" value="UZA68595.1"/>
    <property type="molecule type" value="Genomic_DNA"/>
</dbReference>
<keyword evidence="1" id="KW-0449">Lipoprotein</keyword>
<evidence type="ECO:0000313" key="2">
    <source>
        <dbReference type="EMBL" id="UZA68595.1"/>
    </source>
</evidence>
<proteinExistence type="predicted"/>
<evidence type="ECO:0000313" key="3">
    <source>
        <dbReference type="Proteomes" id="UP000196842"/>
    </source>
</evidence>